<dbReference type="InterPro" id="IPR013783">
    <property type="entry name" value="Ig-like_fold"/>
</dbReference>
<dbReference type="Proteomes" id="UP000306719">
    <property type="component" value="Unassembled WGS sequence"/>
</dbReference>
<dbReference type="EMBL" id="PNCJ01000008">
    <property type="protein sequence ID" value="TMP38611.1"/>
    <property type="molecule type" value="Genomic_DNA"/>
</dbReference>
<comment type="caution">
    <text evidence="2">The sequence shown here is derived from an EMBL/GenBank/DDBJ whole genome shotgun (WGS) entry which is preliminary data.</text>
</comment>
<feature type="region of interest" description="Disordered" evidence="1">
    <location>
        <begin position="32"/>
        <end position="67"/>
    </location>
</feature>
<evidence type="ECO:0000313" key="3">
    <source>
        <dbReference type="Proteomes" id="UP000306719"/>
    </source>
</evidence>
<accession>A0A5S3X4D7</accession>
<reference evidence="3" key="2">
    <citation type="submission" date="2019-06" db="EMBL/GenBank/DDBJ databases">
        <title>Co-occurence of chitin degradation, pigmentation and bioactivity in marine Pseudoalteromonas.</title>
        <authorList>
            <person name="Sonnenschein E.C."/>
            <person name="Bech P.K."/>
        </authorList>
    </citation>
    <scope>NUCLEOTIDE SEQUENCE [LARGE SCALE GENOMIC DNA]</scope>
    <source>
        <strain evidence="3">S2599</strain>
    </source>
</reference>
<organism evidence="2 3">
    <name type="scientific">Pseudoalteromonas rubra</name>
    <dbReference type="NCBI Taxonomy" id="43658"/>
    <lineage>
        <taxon>Bacteria</taxon>
        <taxon>Pseudomonadati</taxon>
        <taxon>Pseudomonadota</taxon>
        <taxon>Gammaproteobacteria</taxon>
        <taxon>Alteromonadales</taxon>
        <taxon>Pseudoalteromonadaceae</taxon>
        <taxon>Pseudoalteromonas</taxon>
    </lineage>
</organism>
<dbReference type="OrthoDB" id="369088at2"/>
<dbReference type="Gene3D" id="2.60.40.10">
    <property type="entry name" value="Immunoglobulins"/>
    <property type="match status" value="1"/>
</dbReference>
<gene>
    <name evidence="2" type="ORF">CWB98_05455</name>
</gene>
<name>A0A5S3X4D7_9GAMM</name>
<evidence type="ECO:0000256" key="1">
    <source>
        <dbReference type="SAM" id="MobiDB-lite"/>
    </source>
</evidence>
<reference evidence="2 3" key="1">
    <citation type="submission" date="2018-01" db="EMBL/GenBank/DDBJ databases">
        <authorList>
            <person name="Paulsen S."/>
            <person name="Gram L.K."/>
        </authorList>
    </citation>
    <scope>NUCLEOTIDE SEQUENCE [LARGE SCALE GENOMIC DNA]</scope>
    <source>
        <strain evidence="2 3">S2599</strain>
    </source>
</reference>
<dbReference type="PROSITE" id="PS51257">
    <property type="entry name" value="PROKAR_LIPOPROTEIN"/>
    <property type="match status" value="1"/>
</dbReference>
<feature type="compositionally biased region" description="Polar residues" evidence="1">
    <location>
        <begin position="32"/>
        <end position="51"/>
    </location>
</feature>
<sequence length="1351" mass="150408">MCKLRNNILGLGLLFLASGCIWESNEEALSSGKANDQQLVDNDQGDSTPSVPESDKPGNQAPVVEVSGPAQAKERELVIISAVVSDEEEHAVQYHWESDSELLLEIDGKDASELRVVSPDINQDITATFTVTVTDELGATSQAQHSVTFARQELLLNIRGQVTDQPIANAQLTATVGDELFSTQADAQGHYELRLNADETAGQALVRLSAKGVDAHDKVEFVSQLSALSALIDLAGDDAILEPSELSGVNVTNVTTAEFAQLQAMEGAFDSAEHLATARRNIDTSKKYDQAIMLKVLVDHDMSLLPEGINSTLELVKNTAISEQLFKVLQVSHTNVVEQVRSSLFADPILMGGSLQPLLGEYYLSSSEVFDGLLIKLYFNEDGSGVLSAHHETPFNWHLSGHTVEFTFDTLPILSESEHGNNTLTALAMTLLNEQALHTEVAVNLSYTLGASTSQEVKHMHSGTYSKLIAEDAFVEISEQLLLGNWYIQQFGFANEIGQLQEFDFMENGRAIEVSTATIWQWSLVNNELVMSNDGGAIVRLRLLQHSELGLKFVAAGTFNAKSEILNQTLFIKSQDVSFTDIEPAGQWLELYKSYKHSQLSLFTDQSVVQGLAKPKRWSVSDGKVIIEQYRWFKSPVTYCDVTHIACDSIIQNEYELLSVIEDKLIVRSAIFSSAEPQYTLNVFALSQLPASAAIDIFDLEAGVELFSSEPGSPVVFKSWYDCTDGDTCHLLVEHAGHIYLAQRQGEVIVLTDKQSGMKSILQVTPVSSTEFDVCIRLPGSACNDSNTQSYFSVGNIIDFNINIEGHGKVIAHSEILTLGSAFTLSIEPDTGYLVSQVSGCDGEYNAQLQSYSVMTPSHLCVIEAKFIKDNGYISRFRLLSNEYYAPRYFDFEFLASGKGSLKSKNIEISEFNWEQVNERDMVVSFEEAHYVGDRPYLGDEQGISYEHFYIRKLELKPDETGNVGVTWHMEVNREEGPPGHIPVEYLYRTFTREELLQDVRKIKPLGIDEPIGRWALVQGGEGNFLTDHVMEDVVNQNHGLWLDAYELNLFADGTGVLHPWGIRYPITTFQWQQNEGGIYVSENSAMAFEFQLDIVEAIDGGLRYSLSETHPKGSTLFASTGFMVKQQADIIPIEQYTGVWHSLSGPEKLPVEGNLIYPSGAMNSVVKSSYTHASLAPGEVIQERYVRGNTSKGDPSCSAEQSDCVLKKARRHELIASVPGKLYSIQTWRYASSSDFKYPTLRIIEHQVDIKDLKRFEPYVLRSMELYEHVEGGETRRWSTYWDDNGYWINLPEGHRSIELNEHGQIEYQTNMGVKYFIELVSASEEGLLVCHFPQGQSCDATTEKFLSYY</sequence>
<dbReference type="RefSeq" id="WP_138543918.1">
    <property type="nucleotide sequence ID" value="NZ_PNCJ01000008.1"/>
</dbReference>
<protein>
    <recommendedName>
        <fullName evidence="4">Ig-like domain-containing protein</fullName>
    </recommendedName>
</protein>
<evidence type="ECO:0000313" key="2">
    <source>
        <dbReference type="EMBL" id="TMP38611.1"/>
    </source>
</evidence>
<evidence type="ECO:0008006" key="4">
    <source>
        <dbReference type="Google" id="ProtNLM"/>
    </source>
</evidence>
<proteinExistence type="predicted"/>